<evidence type="ECO:0000313" key="2">
    <source>
        <dbReference type="Proteomes" id="UP000199502"/>
    </source>
</evidence>
<sequence length="97" mass="10748">MASRANRRNDGSNPMFISDLRQLTARHLPETIGRSRDVTEWSTTRMRPEVATVIDALTQRHADATGREITKSEIIAAALNLSLPVLSAHVFPVRGAR</sequence>
<dbReference type="RefSeq" id="WP_090739545.1">
    <property type="nucleotide sequence ID" value="NZ_FMVT01000001.1"/>
</dbReference>
<dbReference type="Proteomes" id="UP000199502">
    <property type="component" value="Unassembled WGS sequence"/>
</dbReference>
<protein>
    <submittedName>
        <fullName evidence="1">Uncharacterized protein</fullName>
    </submittedName>
</protein>
<accession>A0A1G5BBK2</accession>
<gene>
    <name evidence="1" type="ORF">SAMN05660710_00076</name>
</gene>
<organism evidence="1 2">
    <name type="scientific">Paracoccus tibetensis</name>
    <dbReference type="NCBI Taxonomy" id="336292"/>
    <lineage>
        <taxon>Bacteria</taxon>
        <taxon>Pseudomonadati</taxon>
        <taxon>Pseudomonadota</taxon>
        <taxon>Alphaproteobacteria</taxon>
        <taxon>Rhodobacterales</taxon>
        <taxon>Paracoccaceae</taxon>
        <taxon>Paracoccus</taxon>
    </lineage>
</organism>
<dbReference type="AlphaFoldDB" id="A0A1G5BBK2"/>
<reference evidence="1 2" key="1">
    <citation type="submission" date="2016-10" db="EMBL/GenBank/DDBJ databases">
        <authorList>
            <person name="de Groot N.N."/>
        </authorList>
    </citation>
    <scope>NUCLEOTIDE SEQUENCE [LARGE SCALE GENOMIC DNA]</scope>
    <source>
        <strain evidence="1 2">CGMCC 1.8925</strain>
    </source>
</reference>
<name>A0A1G5BBK2_9RHOB</name>
<dbReference type="OrthoDB" id="7775184at2"/>
<keyword evidence="2" id="KW-1185">Reference proteome</keyword>
<evidence type="ECO:0000313" key="1">
    <source>
        <dbReference type="EMBL" id="SCX87518.1"/>
    </source>
</evidence>
<dbReference type="EMBL" id="FMVT01000001">
    <property type="protein sequence ID" value="SCX87518.1"/>
    <property type="molecule type" value="Genomic_DNA"/>
</dbReference>
<proteinExistence type="predicted"/>